<proteinExistence type="predicted"/>
<accession>A0AC58SIQ8</accession>
<organism evidence="1 2">
    <name type="scientific">Nicotiana tabacum</name>
    <name type="common">Common tobacco</name>
    <dbReference type="NCBI Taxonomy" id="4097"/>
    <lineage>
        <taxon>Eukaryota</taxon>
        <taxon>Viridiplantae</taxon>
        <taxon>Streptophyta</taxon>
        <taxon>Embryophyta</taxon>
        <taxon>Tracheophyta</taxon>
        <taxon>Spermatophyta</taxon>
        <taxon>Magnoliopsida</taxon>
        <taxon>eudicotyledons</taxon>
        <taxon>Gunneridae</taxon>
        <taxon>Pentapetalae</taxon>
        <taxon>asterids</taxon>
        <taxon>lamiids</taxon>
        <taxon>Solanales</taxon>
        <taxon>Solanaceae</taxon>
        <taxon>Nicotianoideae</taxon>
        <taxon>Nicotianeae</taxon>
        <taxon>Nicotiana</taxon>
    </lineage>
</organism>
<reference evidence="1" key="1">
    <citation type="journal article" date="2014" name="Nat. Commun.">
        <title>The tobacco genome sequence and its comparison with those of tomato and potato.</title>
        <authorList>
            <person name="Sierro N."/>
            <person name="Battey J.N."/>
            <person name="Ouadi S."/>
            <person name="Bakaher N."/>
            <person name="Bovet L."/>
            <person name="Willig A."/>
            <person name="Goepfert S."/>
            <person name="Peitsch M.C."/>
            <person name="Ivanov N.V."/>
        </authorList>
    </citation>
    <scope>NUCLEOTIDE SEQUENCE [LARGE SCALE GENOMIC DNA]</scope>
</reference>
<keyword evidence="1" id="KW-1185">Reference proteome</keyword>
<sequence length="163" mass="19099">MSIFSDLNGKCLEVFVDDFTLFGYDFEDYLMNLKLVLERCEATHLVLNWEKCHFMHYQAVDTISSEGCQVYFQCGVLKSIRIDKEKACECSWPIHYASRTLNDAQVNYATIEKEIFAVVFAFDKFRSYLVGSKVIVHTDHSMLKYLLSKKESKLCLMRWVLFL</sequence>
<reference evidence="2" key="2">
    <citation type="submission" date="2025-08" db="UniProtKB">
        <authorList>
            <consortium name="RefSeq"/>
        </authorList>
    </citation>
    <scope>IDENTIFICATION</scope>
    <source>
        <tissue evidence="2">Leaf</tissue>
    </source>
</reference>
<dbReference type="RefSeq" id="XP_075084861.1">
    <property type="nucleotide sequence ID" value="XM_075228760.1"/>
</dbReference>
<evidence type="ECO:0000313" key="1">
    <source>
        <dbReference type="Proteomes" id="UP000790787"/>
    </source>
</evidence>
<evidence type="ECO:0000313" key="2">
    <source>
        <dbReference type="RefSeq" id="XP_075084861.1"/>
    </source>
</evidence>
<protein>
    <submittedName>
        <fullName evidence="2">Uncharacterized protein LOC142168100</fullName>
    </submittedName>
</protein>
<gene>
    <name evidence="2" type="primary">LOC142168100</name>
</gene>
<name>A0AC58SIQ8_TOBAC</name>
<dbReference type="Proteomes" id="UP000790787">
    <property type="component" value="Chromosome 13"/>
</dbReference>